<comment type="caution">
    <text evidence="1">The sequence shown here is derived from an EMBL/GenBank/DDBJ whole genome shotgun (WGS) entry which is preliminary data.</text>
</comment>
<keyword evidence="2" id="KW-1185">Reference proteome</keyword>
<name>A0A9N9JPK7_9GLOM</name>
<dbReference type="OrthoDB" id="2438269at2759"/>
<sequence>ASVPHIFLIIKTCVALYAKHQIFGNMKQDTYVLYHTLGVEPSTKIYPDKNPNATVQIQKFKDRYATFNSDYFYNSVFRLLIDERLLEVELWNRLGEAELYGENKHVTHLSILYTCLRTINLLENPYNMNMHASHSHIYANAVLQYYV</sequence>
<evidence type="ECO:0000313" key="2">
    <source>
        <dbReference type="Proteomes" id="UP000789405"/>
    </source>
</evidence>
<feature type="non-terminal residue" evidence="1">
    <location>
        <position position="1"/>
    </location>
</feature>
<dbReference type="EMBL" id="CAJVPY010024283">
    <property type="protein sequence ID" value="CAG8786450.1"/>
    <property type="molecule type" value="Genomic_DNA"/>
</dbReference>
<gene>
    <name evidence="1" type="ORF">DERYTH_LOCUS20504</name>
</gene>
<protein>
    <submittedName>
        <fullName evidence="1">10202_t:CDS:1</fullName>
    </submittedName>
</protein>
<organism evidence="1 2">
    <name type="scientific">Dentiscutata erythropus</name>
    <dbReference type="NCBI Taxonomy" id="1348616"/>
    <lineage>
        <taxon>Eukaryota</taxon>
        <taxon>Fungi</taxon>
        <taxon>Fungi incertae sedis</taxon>
        <taxon>Mucoromycota</taxon>
        <taxon>Glomeromycotina</taxon>
        <taxon>Glomeromycetes</taxon>
        <taxon>Diversisporales</taxon>
        <taxon>Gigasporaceae</taxon>
        <taxon>Dentiscutata</taxon>
    </lineage>
</organism>
<feature type="non-terminal residue" evidence="1">
    <location>
        <position position="147"/>
    </location>
</feature>
<proteinExistence type="predicted"/>
<dbReference type="Proteomes" id="UP000789405">
    <property type="component" value="Unassembled WGS sequence"/>
</dbReference>
<evidence type="ECO:0000313" key="1">
    <source>
        <dbReference type="EMBL" id="CAG8786450.1"/>
    </source>
</evidence>
<accession>A0A9N9JPK7</accession>
<dbReference type="AlphaFoldDB" id="A0A9N9JPK7"/>
<reference evidence="1" key="1">
    <citation type="submission" date="2021-06" db="EMBL/GenBank/DDBJ databases">
        <authorList>
            <person name="Kallberg Y."/>
            <person name="Tangrot J."/>
            <person name="Rosling A."/>
        </authorList>
    </citation>
    <scope>NUCLEOTIDE SEQUENCE</scope>
    <source>
        <strain evidence="1">MA453B</strain>
    </source>
</reference>